<proteinExistence type="predicted"/>
<dbReference type="Proteomes" id="UP000321558">
    <property type="component" value="Unassembled WGS sequence"/>
</dbReference>
<feature type="domain" description="N-acetyltransferase" evidence="1">
    <location>
        <begin position="10"/>
        <end position="176"/>
    </location>
</feature>
<dbReference type="InterPro" id="IPR016181">
    <property type="entry name" value="Acyl_CoA_acyltransferase"/>
</dbReference>
<dbReference type="EMBL" id="BJYM01000025">
    <property type="protein sequence ID" value="GEN89606.1"/>
    <property type="molecule type" value="Genomic_DNA"/>
</dbReference>
<dbReference type="Pfam" id="PF13302">
    <property type="entry name" value="Acetyltransf_3"/>
    <property type="match status" value="1"/>
</dbReference>
<dbReference type="PANTHER" id="PTHR43441">
    <property type="entry name" value="RIBOSOMAL-PROTEIN-SERINE ACETYLTRANSFERASE"/>
    <property type="match status" value="1"/>
</dbReference>
<dbReference type="AlphaFoldDB" id="A0A511ZQ78"/>
<dbReference type="Gene3D" id="3.40.630.30">
    <property type="match status" value="1"/>
</dbReference>
<dbReference type="OrthoDB" id="9799321at2"/>
<dbReference type="InterPro" id="IPR000182">
    <property type="entry name" value="GNAT_dom"/>
</dbReference>
<evidence type="ECO:0000313" key="2">
    <source>
        <dbReference type="EMBL" id="GEN89606.1"/>
    </source>
</evidence>
<keyword evidence="2" id="KW-0808">Transferase</keyword>
<protein>
    <submittedName>
        <fullName evidence="2">50S ribosomal protein L7 serine acetyltransferase</fullName>
    </submittedName>
</protein>
<sequence>MFHYQINEDLVIRQLQMSDANALFRTVEKSRGELREWLPWIETTKKPADCLAFIDLCLQGAQRRQSLNLGIFNQDKLIGCVNYNFIDWQNGSTSIGYWLDPDYQGKGVMTAAVQVLIDYAFYTLQLNRVEIRAATHNKKSRAIPERLRFQKEGIIRQGEWLYDHYEDLVVYGLLAREWTH</sequence>
<dbReference type="InterPro" id="IPR051908">
    <property type="entry name" value="Ribosomal_N-acetyltransferase"/>
</dbReference>
<keyword evidence="2" id="KW-0687">Ribonucleoprotein</keyword>
<keyword evidence="3" id="KW-1185">Reference proteome</keyword>
<name>A0A511ZQ78_9BACI</name>
<dbReference type="STRING" id="582851.GCA_900162665_02018"/>
<evidence type="ECO:0000259" key="1">
    <source>
        <dbReference type="PROSITE" id="PS51186"/>
    </source>
</evidence>
<dbReference type="GO" id="GO:0005737">
    <property type="term" value="C:cytoplasm"/>
    <property type="evidence" value="ECO:0007669"/>
    <property type="project" value="TreeGrafter"/>
</dbReference>
<dbReference type="GO" id="GO:0008999">
    <property type="term" value="F:protein-N-terminal-alanine acetyltransferase activity"/>
    <property type="evidence" value="ECO:0007669"/>
    <property type="project" value="TreeGrafter"/>
</dbReference>
<dbReference type="CDD" id="cd04301">
    <property type="entry name" value="NAT_SF"/>
    <property type="match status" value="1"/>
</dbReference>
<evidence type="ECO:0000313" key="3">
    <source>
        <dbReference type="Proteomes" id="UP000321558"/>
    </source>
</evidence>
<organism evidence="2 3">
    <name type="scientific">Oceanobacillus sojae</name>
    <dbReference type="NCBI Taxonomy" id="582851"/>
    <lineage>
        <taxon>Bacteria</taxon>
        <taxon>Bacillati</taxon>
        <taxon>Bacillota</taxon>
        <taxon>Bacilli</taxon>
        <taxon>Bacillales</taxon>
        <taxon>Bacillaceae</taxon>
        <taxon>Oceanobacillus</taxon>
    </lineage>
</organism>
<keyword evidence="2" id="KW-0689">Ribosomal protein</keyword>
<dbReference type="PROSITE" id="PS51186">
    <property type="entry name" value="GNAT"/>
    <property type="match status" value="1"/>
</dbReference>
<dbReference type="SUPFAM" id="SSF55729">
    <property type="entry name" value="Acyl-CoA N-acyltransferases (Nat)"/>
    <property type="match status" value="1"/>
</dbReference>
<dbReference type="RefSeq" id="WP_147212489.1">
    <property type="nucleotide sequence ID" value="NZ_BJYM01000025.1"/>
</dbReference>
<comment type="caution">
    <text evidence="2">The sequence shown here is derived from an EMBL/GenBank/DDBJ whole genome shotgun (WGS) entry which is preliminary data.</text>
</comment>
<dbReference type="GO" id="GO:1990189">
    <property type="term" value="F:protein N-terminal-serine acetyltransferase activity"/>
    <property type="evidence" value="ECO:0007669"/>
    <property type="project" value="TreeGrafter"/>
</dbReference>
<dbReference type="PANTHER" id="PTHR43441:SF12">
    <property type="entry name" value="RIBOSOMAL N-ACETYLTRANSFERASE YDAF-RELATED"/>
    <property type="match status" value="1"/>
</dbReference>
<accession>A0A511ZQ78</accession>
<gene>
    <name evidence="2" type="ORF">OSO01_43450</name>
</gene>
<reference evidence="2 3" key="1">
    <citation type="submission" date="2019-07" db="EMBL/GenBank/DDBJ databases">
        <title>Whole genome shotgun sequence of Oceanobacillus sojae NBRC 105379.</title>
        <authorList>
            <person name="Hosoyama A."/>
            <person name="Uohara A."/>
            <person name="Ohji S."/>
            <person name="Ichikawa N."/>
        </authorList>
    </citation>
    <scope>NUCLEOTIDE SEQUENCE [LARGE SCALE GENOMIC DNA]</scope>
    <source>
        <strain evidence="2 3">NBRC 105379</strain>
    </source>
</reference>
<dbReference type="GO" id="GO:0005840">
    <property type="term" value="C:ribosome"/>
    <property type="evidence" value="ECO:0007669"/>
    <property type="project" value="UniProtKB-KW"/>
</dbReference>